<comment type="caution">
    <text evidence="2">The sequence shown here is derived from an EMBL/GenBank/DDBJ whole genome shotgun (WGS) entry which is preliminary data.</text>
</comment>
<organism evidence="2">
    <name type="scientific">marine sediment metagenome</name>
    <dbReference type="NCBI Taxonomy" id="412755"/>
    <lineage>
        <taxon>unclassified sequences</taxon>
        <taxon>metagenomes</taxon>
        <taxon>ecological metagenomes</taxon>
    </lineage>
</organism>
<proteinExistence type="predicted"/>
<dbReference type="InterPro" id="IPR013757">
    <property type="entry name" value="Topo_IIA_A_a_sf"/>
</dbReference>
<reference evidence="2" key="1">
    <citation type="journal article" date="2014" name="Front. Microbiol.">
        <title>High frequency of phylogenetically diverse reductive dehalogenase-homologous genes in deep subseafloor sedimentary metagenomes.</title>
        <authorList>
            <person name="Kawai M."/>
            <person name="Futagami T."/>
            <person name="Toyoda A."/>
            <person name="Takaki Y."/>
            <person name="Nishi S."/>
            <person name="Hori S."/>
            <person name="Arai W."/>
            <person name="Tsubouchi T."/>
            <person name="Morono Y."/>
            <person name="Uchiyama I."/>
            <person name="Ito T."/>
            <person name="Fujiyama A."/>
            <person name="Inagaki F."/>
            <person name="Takami H."/>
        </authorList>
    </citation>
    <scope>NUCLEOTIDE SEQUENCE</scope>
    <source>
        <strain evidence="2">Expedition CK06-06</strain>
    </source>
</reference>
<protein>
    <recommendedName>
        <fullName evidence="1">Topo IIA-type catalytic domain-containing protein</fullName>
    </recommendedName>
</protein>
<feature type="domain" description="Topo IIA-type catalytic" evidence="1">
    <location>
        <begin position="1"/>
        <end position="44"/>
    </location>
</feature>
<evidence type="ECO:0000313" key="2">
    <source>
        <dbReference type="EMBL" id="GAI67183.1"/>
    </source>
</evidence>
<dbReference type="GO" id="GO:0003677">
    <property type="term" value="F:DNA binding"/>
    <property type="evidence" value="ECO:0007669"/>
    <property type="project" value="InterPro"/>
</dbReference>
<evidence type="ECO:0000259" key="1">
    <source>
        <dbReference type="PROSITE" id="PS52040"/>
    </source>
</evidence>
<dbReference type="SUPFAM" id="SSF56719">
    <property type="entry name" value="Type II DNA topoisomerase"/>
    <property type="match status" value="1"/>
</dbReference>
<accession>X1QG38</accession>
<sequence length="44" mass="5228">MLQAYIEHRQKVVVRRTQFELTRAERRAHILEGLKIALAQLNQV</sequence>
<feature type="non-terminal residue" evidence="2">
    <location>
        <position position="44"/>
    </location>
</feature>
<name>X1QG38_9ZZZZ</name>
<dbReference type="PROSITE" id="PS52040">
    <property type="entry name" value="TOPO_IIA"/>
    <property type="match status" value="1"/>
</dbReference>
<dbReference type="InterPro" id="IPR013760">
    <property type="entry name" value="Topo_IIA-like_dom_sf"/>
</dbReference>
<dbReference type="InterPro" id="IPR002205">
    <property type="entry name" value="Topo_IIA_dom_A"/>
</dbReference>
<dbReference type="AlphaFoldDB" id="X1QG38"/>
<dbReference type="Pfam" id="PF00521">
    <property type="entry name" value="DNA_topoisoIV"/>
    <property type="match status" value="1"/>
</dbReference>
<dbReference type="GO" id="GO:0005524">
    <property type="term" value="F:ATP binding"/>
    <property type="evidence" value="ECO:0007669"/>
    <property type="project" value="InterPro"/>
</dbReference>
<dbReference type="EMBL" id="BARV01045268">
    <property type="protein sequence ID" value="GAI67183.1"/>
    <property type="molecule type" value="Genomic_DNA"/>
</dbReference>
<dbReference type="GO" id="GO:0006265">
    <property type="term" value="P:DNA topological change"/>
    <property type="evidence" value="ECO:0007669"/>
    <property type="project" value="InterPro"/>
</dbReference>
<dbReference type="Gene3D" id="1.10.268.10">
    <property type="entry name" value="Topoisomerase, domain 3"/>
    <property type="match status" value="1"/>
</dbReference>
<gene>
    <name evidence="2" type="ORF">S06H3_66432</name>
</gene>
<dbReference type="GO" id="GO:0003918">
    <property type="term" value="F:DNA topoisomerase type II (double strand cut, ATP-hydrolyzing) activity"/>
    <property type="evidence" value="ECO:0007669"/>
    <property type="project" value="InterPro"/>
</dbReference>